<dbReference type="Proteomes" id="UP000283644">
    <property type="component" value="Unassembled WGS sequence"/>
</dbReference>
<keyword evidence="2" id="KW-0472">Membrane</keyword>
<keyword evidence="2" id="KW-0812">Transmembrane</keyword>
<feature type="region of interest" description="Disordered" evidence="1">
    <location>
        <begin position="145"/>
        <end position="187"/>
    </location>
</feature>
<evidence type="ECO:0000256" key="1">
    <source>
        <dbReference type="SAM" id="MobiDB-lite"/>
    </source>
</evidence>
<gene>
    <name evidence="3" type="ORF">D0Z08_28330</name>
</gene>
<dbReference type="AlphaFoldDB" id="A0A417XTC0"/>
<reference evidence="3 4" key="1">
    <citation type="submission" date="2018-09" db="EMBL/GenBank/DDBJ databases">
        <title>Genome sequencing of Nocardioides immobilis CCTCC AB 2017083 for comparison to Nocardioides silvaticus.</title>
        <authorList>
            <person name="Li C."/>
            <person name="Wang G."/>
        </authorList>
    </citation>
    <scope>NUCLEOTIDE SEQUENCE [LARGE SCALE GENOMIC DNA]</scope>
    <source>
        <strain evidence="3 4">CCTCC AB 2017083</strain>
    </source>
</reference>
<protein>
    <submittedName>
        <fullName evidence="3">Uncharacterized protein</fullName>
    </submittedName>
</protein>
<evidence type="ECO:0000313" key="4">
    <source>
        <dbReference type="Proteomes" id="UP000283644"/>
    </source>
</evidence>
<name>A0A417XTC0_9ACTN</name>
<proteinExistence type="predicted"/>
<dbReference type="EMBL" id="QXGH01000041">
    <property type="protein sequence ID" value="RHW23718.1"/>
    <property type="molecule type" value="Genomic_DNA"/>
</dbReference>
<dbReference type="RefSeq" id="WP_118928641.1">
    <property type="nucleotide sequence ID" value="NZ_QXGH01000041.1"/>
</dbReference>
<keyword evidence="2" id="KW-1133">Transmembrane helix</keyword>
<feature type="transmembrane region" description="Helical" evidence="2">
    <location>
        <begin position="65"/>
        <end position="86"/>
    </location>
</feature>
<keyword evidence="4" id="KW-1185">Reference proteome</keyword>
<organism evidence="3 4">
    <name type="scientific">Nocardioides immobilis</name>
    <dbReference type="NCBI Taxonomy" id="2049295"/>
    <lineage>
        <taxon>Bacteria</taxon>
        <taxon>Bacillati</taxon>
        <taxon>Actinomycetota</taxon>
        <taxon>Actinomycetes</taxon>
        <taxon>Propionibacteriales</taxon>
        <taxon>Nocardioidaceae</taxon>
        <taxon>Nocardioides</taxon>
    </lineage>
</organism>
<evidence type="ECO:0000256" key="2">
    <source>
        <dbReference type="SAM" id="Phobius"/>
    </source>
</evidence>
<sequence length="187" mass="20080">MQEQVVILPGIPGQPGADFGLEGGVHPYPESTTDFVKLLHARGLVVEFRDPREARAEVGFKAMEIWLPALLSLLSNFLAIVLWELLDEYTRKYRDDTSTTDNVLHVTWEIELPDGTHSTFNAHGLGSEVRESFAGFVQAAGLPAPSTEALGSGDGGATTNDHAGAGANEDVAENDAPEPDHDVDDSD</sequence>
<accession>A0A417XTC0</accession>
<evidence type="ECO:0000313" key="3">
    <source>
        <dbReference type="EMBL" id="RHW23718.1"/>
    </source>
</evidence>
<comment type="caution">
    <text evidence="3">The sequence shown here is derived from an EMBL/GenBank/DDBJ whole genome shotgun (WGS) entry which is preliminary data.</text>
</comment>
<feature type="compositionally biased region" description="Acidic residues" evidence="1">
    <location>
        <begin position="170"/>
        <end position="187"/>
    </location>
</feature>